<comment type="subcellular location">
    <subcellularLocation>
        <location evidence="2">Secreted</location>
    </subcellularLocation>
</comment>
<feature type="binding site" evidence="11">
    <location>
        <position position="42"/>
    </location>
    <ligand>
        <name>Zn(2+)</name>
        <dbReference type="ChEBI" id="CHEBI:29105"/>
        <note>catalytic</note>
    </ligand>
</feature>
<dbReference type="InterPro" id="IPR001762">
    <property type="entry name" value="Disintegrin_dom"/>
</dbReference>
<organism evidence="14 15">
    <name type="scientific">Thamnophis sirtalis</name>
    <dbReference type="NCBI Taxonomy" id="35019"/>
    <lineage>
        <taxon>Eukaryota</taxon>
        <taxon>Metazoa</taxon>
        <taxon>Chordata</taxon>
        <taxon>Craniata</taxon>
        <taxon>Vertebrata</taxon>
        <taxon>Euteleostomi</taxon>
        <taxon>Lepidosauria</taxon>
        <taxon>Squamata</taxon>
        <taxon>Bifurcata</taxon>
        <taxon>Unidentata</taxon>
        <taxon>Episquamata</taxon>
        <taxon>Toxicofera</taxon>
        <taxon>Serpentes</taxon>
        <taxon>Colubroidea</taxon>
        <taxon>Colubridae</taxon>
        <taxon>Natricinae</taxon>
        <taxon>Thamnophis</taxon>
    </lineage>
</organism>
<proteinExistence type="predicted"/>
<evidence type="ECO:0000256" key="9">
    <source>
        <dbReference type="ARBA" id="ARBA00023240"/>
    </source>
</evidence>
<dbReference type="GO" id="GO:0006508">
    <property type="term" value="P:proteolysis"/>
    <property type="evidence" value="ECO:0007669"/>
    <property type="project" value="InterPro"/>
</dbReference>
<dbReference type="InterPro" id="IPR006586">
    <property type="entry name" value="ADAM_Cys-rich"/>
</dbReference>
<dbReference type="Gene3D" id="4.10.70.10">
    <property type="entry name" value="Disintegrin domain"/>
    <property type="match status" value="1"/>
</dbReference>
<dbReference type="InterPro" id="IPR024079">
    <property type="entry name" value="MetalloPept_cat_dom_sf"/>
</dbReference>
<evidence type="ECO:0000256" key="4">
    <source>
        <dbReference type="ARBA" id="ARBA00022656"/>
    </source>
</evidence>
<feature type="active site" evidence="11">
    <location>
        <position position="43"/>
    </location>
</feature>
<dbReference type="Pfam" id="PF08516">
    <property type="entry name" value="ADAM_CR"/>
    <property type="match status" value="1"/>
</dbReference>
<keyword evidence="14" id="KW-1185">Reference proteome</keyword>
<keyword evidence="8 11" id="KW-1015">Disulfide bond</keyword>
<evidence type="ECO:0000256" key="1">
    <source>
        <dbReference type="ARBA" id="ARBA00001947"/>
    </source>
</evidence>
<keyword evidence="7 11" id="KW-0862">Zinc</keyword>
<dbReference type="SMART" id="SM00050">
    <property type="entry name" value="DISIN"/>
    <property type="match status" value="1"/>
</dbReference>
<dbReference type="PRINTS" id="PR00289">
    <property type="entry name" value="DISINTEGRIN"/>
</dbReference>
<dbReference type="PROSITE" id="PS00427">
    <property type="entry name" value="DISINTEGRIN_1"/>
    <property type="match status" value="1"/>
</dbReference>
<feature type="disulfide bond" evidence="11">
    <location>
        <begin position="17"/>
        <end position="97"/>
    </location>
</feature>
<keyword evidence="4" id="KW-0800">Toxin</keyword>
<dbReference type="GO" id="GO:0005576">
    <property type="term" value="C:extracellular region"/>
    <property type="evidence" value="ECO:0007669"/>
    <property type="project" value="UniProtKB-SubCell"/>
</dbReference>
<dbReference type="InterPro" id="IPR036436">
    <property type="entry name" value="Disintegrin_dom_sf"/>
</dbReference>
<feature type="binding site" evidence="11">
    <location>
        <position position="46"/>
    </location>
    <ligand>
        <name>Zn(2+)</name>
        <dbReference type="ChEBI" id="CHEBI:29105"/>
        <note>catalytic</note>
    </ligand>
</feature>
<dbReference type="GO" id="GO:0090729">
    <property type="term" value="F:toxin activity"/>
    <property type="evidence" value="ECO:0007669"/>
    <property type="project" value="UniProtKB-KW"/>
</dbReference>
<dbReference type="AlphaFoldDB" id="A0A6I9Z3Y9"/>
<dbReference type="SUPFAM" id="SSF57552">
    <property type="entry name" value="Blood coagulation inhibitor (disintegrin)"/>
    <property type="match status" value="1"/>
</dbReference>
<dbReference type="GeneID" id="106556476"/>
<dbReference type="SUPFAM" id="SSF55486">
    <property type="entry name" value="Metalloproteases ('zincins'), catalytic domain"/>
    <property type="match status" value="1"/>
</dbReference>
<feature type="disulfide bond" evidence="11">
    <location>
        <begin position="57"/>
        <end position="81"/>
    </location>
</feature>
<keyword evidence="6" id="KW-0378">Hydrolase</keyword>
<dbReference type="OrthoDB" id="5951731at2759"/>
<dbReference type="GO" id="GO:0004222">
    <property type="term" value="F:metalloendopeptidase activity"/>
    <property type="evidence" value="ECO:0007669"/>
    <property type="project" value="InterPro"/>
</dbReference>
<reference evidence="15" key="1">
    <citation type="submission" date="2025-08" db="UniProtKB">
        <authorList>
            <consortium name="RefSeq"/>
        </authorList>
    </citation>
    <scope>IDENTIFICATION</scope>
</reference>
<dbReference type="Proteomes" id="UP000504617">
    <property type="component" value="Unplaced"/>
</dbReference>
<dbReference type="PANTHER" id="PTHR11905">
    <property type="entry name" value="ADAM A DISINTEGRIN AND METALLOPROTEASE DOMAIN"/>
    <property type="match status" value="1"/>
</dbReference>
<evidence type="ECO:0000256" key="7">
    <source>
        <dbReference type="ARBA" id="ARBA00022833"/>
    </source>
</evidence>
<evidence type="ECO:0000256" key="10">
    <source>
        <dbReference type="PROSITE-ProRule" id="PRU00068"/>
    </source>
</evidence>
<dbReference type="GO" id="GO:0005886">
    <property type="term" value="C:plasma membrane"/>
    <property type="evidence" value="ECO:0007669"/>
    <property type="project" value="TreeGrafter"/>
</dbReference>
<evidence type="ECO:0000256" key="3">
    <source>
        <dbReference type="ARBA" id="ARBA00022525"/>
    </source>
</evidence>
<evidence type="ECO:0000256" key="2">
    <source>
        <dbReference type="ARBA" id="ARBA00004613"/>
    </source>
</evidence>
<keyword evidence="3" id="KW-0964">Secreted</keyword>
<dbReference type="Gene3D" id="3.40.390.10">
    <property type="entry name" value="Collagenase (Catalytic Domain)"/>
    <property type="match status" value="1"/>
</dbReference>
<feature type="binding site" evidence="11">
    <location>
        <position position="52"/>
    </location>
    <ligand>
        <name>Zn(2+)</name>
        <dbReference type="ChEBI" id="CHEBI:29105"/>
        <note>catalytic</note>
    </ligand>
</feature>
<dbReference type="KEGG" id="tsr:106556476"/>
<dbReference type="RefSeq" id="XP_013930944.1">
    <property type="nucleotide sequence ID" value="XM_014075469.1"/>
</dbReference>
<evidence type="ECO:0000256" key="6">
    <source>
        <dbReference type="ARBA" id="ARBA00022801"/>
    </source>
</evidence>
<feature type="domain" description="Peptidase M12B" evidence="13">
    <location>
        <begin position="1"/>
        <end position="102"/>
    </location>
</feature>
<dbReference type="Pfam" id="PF01421">
    <property type="entry name" value="Reprolysin"/>
    <property type="match status" value="1"/>
</dbReference>
<dbReference type="FunFam" id="4.10.70.10:FF:000001">
    <property type="entry name" value="Disintegrin and metalloproteinase domain-containing protein 22"/>
    <property type="match status" value="1"/>
</dbReference>
<sequence length="321" mass="35304">MVFEHGTLGLAYTGGMCDSFNSVALIQDNTLYAILTAGTMTHEMGHNLGMDHDRNFCTCNKRPCIMNPYDSFDPPHEFTSCNLWDYQYYLTAQDAQCILNDPLSTDIVTTTVCGNGFVEAGEDCDCGDPEQCENECCDAATCKLNPGAKCAEGACCEKCQFKKAGEVCRATKDDCDLPEHCTGQTAECPIDHFHKNGHPCRNNLGYCIKGICPTLADQCIALFGPDAKVAPDECFENNQKGDDINYCKKQNETKIPCEPQDVKCGRLYCTVDSTDENSCKYHFSKGNPNNGMVYIGTKCAEGKVCDFEKCDDLETVFGPTM</sequence>
<feature type="disulfide bond" evidence="10">
    <location>
        <begin position="168"/>
        <end position="188"/>
    </location>
</feature>
<feature type="domain" description="Disintegrin" evidence="12">
    <location>
        <begin position="110"/>
        <end position="196"/>
    </location>
</feature>
<accession>A0A6I9Z3Y9</accession>
<name>A0A6I9Z3Y9_9SAUR</name>
<keyword evidence="9" id="KW-1199">Hemostasis impairing toxin</keyword>
<feature type="disulfide bond" evidence="11">
    <location>
        <begin position="59"/>
        <end position="64"/>
    </location>
</feature>
<comment type="cofactor">
    <cofactor evidence="1">
        <name>Zn(2+)</name>
        <dbReference type="ChEBI" id="CHEBI:29105"/>
    </cofactor>
</comment>
<dbReference type="PANTHER" id="PTHR11905:SF32">
    <property type="entry name" value="DISINTEGRIN AND METALLOPROTEINASE DOMAIN-CONTAINING PROTEIN 28"/>
    <property type="match status" value="1"/>
</dbReference>
<evidence type="ECO:0000256" key="11">
    <source>
        <dbReference type="PROSITE-ProRule" id="PRU00276"/>
    </source>
</evidence>
<dbReference type="Pfam" id="PF00200">
    <property type="entry name" value="Disintegrin"/>
    <property type="match status" value="1"/>
</dbReference>
<evidence type="ECO:0000313" key="15">
    <source>
        <dbReference type="RefSeq" id="XP_013930944.1"/>
    </source>
</evidence>
<evidence type="ECO:0000256" key="8">
    <source>
        <dbReference type="ARBA" id="ARBA00023157"/>
    </source>
</evidence>
<keyword evidence="5 11" id="KW-0479">Metal-binding</keyword>
<evidence type="ECO:0000256" key="5">
    <source>
        <dbReference type="ARBA" id="ARBA00022723"/>
    </source>
</evidence>
<dbReference type="SMART" id="SM00608">
    <property type="entry name" value="ACR"/>
    <property type="match status" value="1"/>
</dbReference>
<dbReference type="GO" id="GO:0046872">
    <property type="term" value="F:metal ion binding"/>
    <property type="evidence" value="ECO:0007669"/>
    <property type="project" value="UniProtKB-KW"/>
</dbReference>
<evidence type="ECO:0000259" key="12">
    <source>
        <dbReference type="PROSITE" id="PS50214"/>
    </source>
</evidence>
<dbReference type="PROSITE" id="PS50214">
    <property type="entry name" value="DISINTEGRIN_2"/>
    <property type="match status" value="1"/>
</dbReference>
<gene>
    <name evidence="15" type="primary">LOC106556476</name>
</gene>
<evidence type="ECO:0000313" key="14">
    <source>
        <dbReference type="Proteomes" id="UP000504617"/>
    </source>
</evidence>
<dbReference type="PROSITE" id="PS50215">
    <property type="entry name" value="ADAM_MEPRO"/>
    <property type="match status" value="1"/>
</dbReference>
<protein>
    <submittedName>
        <fullName evidence="15">Zinc metalloproteinase-disintegrin-like NaMP</fullName>
    </submittedName>
</protein>
<evidence type="ECO:0000259" key="13">
    <source>
        <dbReference type="PROSITE" id="PS50215"/>
    </source>
</evidence>
<dbReference type="InterPro" id="IPR001590">
    <property type="entry name" value="Peptidase_M12B"/>
</dbReference>
<dbReference type="InterPro" id="IPR018358">
    <property type="entry name" value="Disintegrin_CS"/>
</dbReference>